<keyword evidence="2 13" id="KW-0813">Transport</keyword>
<feature type="region of interest" description="Disordered" evidence="15">
    <location>
        <begin position="250"/>
        <end position="271"/>
    </location>
</feature>
<dbReference type="InterPro" id="IPR017707">
    <property type="entry name" value="Alt_ATP_synth_F0_bsu"/>
</dbReference>
<dbReference type="Pfam" id="PF00430">
    <property type="entry name" value="ATP-synt_B"/>
    <property type="match status" value="1"/>
</dbReference>
<dbReference type="HAMAP" id="MF_01398">
    <property type="entry name" value="ATP_synth_b_bprime"/>
    <property type="match status" value="1"/>
</dbReference>
<comment type="function">
    <text evidence="10 13">F(1)F(0) ATP synthase produces ATP from ADP in the presence of a proton or sodium gradient. F-type ATPases consist of two structural domains, F(1) containing the extramembraneous catalytic core and F(0) containing the membrane proton channel, linked together by a central stalk and a peripheral stalk. During catalysis, ATP synthesis in the catalytic domain of F(1) is coupled via a rotary mechanism of the central stalk subunits to proton translocation.</text>
</comment>
<reference evidence="16 17" key="1">
    <citation type="submission" date="2019-11" db="EMBL/GenBank/DDBJ databases">
        <title>Whole-genome sequence of the anaerobic purple sulfur bacterium Allochromatium palmeri DSM 15591.</title>
        <authorList>
            <person name="Kyndt J.A."/>
            <person name="Meyer T.E."/>
        </authorList>
    </citation>
    <scope>NUCLEOTIDE SEQUENCE [LARGE SCALE GENOMIC DNA]</scope>
    <source>
        <strain evidence="16 17">DSM 15591</strain>
    </source>
</reference>
<evidence type="ECO:0000256" key="13">
    <source>
        <dbReference type="HAMAP-Rule" id="MF_01398"/>
    </source>
</evidence>
<comment type="similarity">
    <text evidence="1 13">Belongs to the ATPase B chain family.</text>
</comment>
<dbReference type="InterPro" id="IPR000711">
    <property type="entry name" value="ATPase_OSCP/dsu"/>
</dbReference>
<dbReference type="PANTHER" id="PTHR33445:SF2">
    <property type="entry name" value="ATP SYNTHASE SUBUNIT B', CHLOROPLASTIC"/>
    <property type="match status" value="1"/>
</dbReference>
<keyword evidence="8 13" id="KW-0472">Membrane</keyword>
<dbReference type="Pfam" id="PF00213">
    <property type="entry name" value="OSCP"/>
    <property type="match status" value="1"/>
</dbReference>
<proteinExistence type="inferred from homology"/>
<gene>
    <name evidence="13" type="primary">atpF</name>
    <name evidence="16" type="ORF">GJ668_13315</name>
</gene>
<keyword evidence="3 13" id="KW-0138">CF(0)</keyword>
<keyword evidence="4 13" id="KW-0812">Transmembrane</keyword>
<dbReference type="EMBL" id="WNKT01000030">
    <property type="protein sequence ID" value="MTW22065.1"/>
    <property type="molecule type" value="Genomic_DNA"/>
</dbReference>
<keyword evidence="9 13" id="KW-0066">ATP synthesis</keyword>
<evidence type="ECO:0000256" key="10">
    <source>
        <dbReference type="ARBA" id="ARBA00025198"/>
    </source>
</evidence>
<name>A0A6N8ECX9_9GAMM</name>
<dbReference type="InterPro" id="IPR050059">
    <property type="entry name" value="ATP_synthase_B_chain"/>
</dbReference>
<comment type="subunit">
    <text evidence="13">F-type ATPases have 2 components, F(1) - the catalytic core - and F(0) - the membrane proton channel. F(1) has five subunits: alpha(3), beta(3), gamma(1), delta(1), epsilon(1). F(0) has three main subunits: a(1), b(2) and c(10-14). The alpha and beta chains form an alternating ring which encloses part of the gamma chain. F(1) is attached to F(0) by a central stalk formed by the gamma and epsilon chains, while a peripheral stalk is formed by the delta and b chains.</text>
</comment>
<organism evidence="16 17">
    <name type="scientific">Allochromatium palmeri</name>
    <dbReference type="NCBI Taxonomy" id="231048"/>
    <lineage>
        <taxon>Bacteria</taxon>
        <taxon>Pseudomonadati</taxon>
        <taxon>Pseudomonadota</taxon>
        <taxon>Gammaproteobacteria</taxon>
        <taxon>Chromatiales</taxon>
        <taxon>Chromatiaceae</taxon>
        <taxon>Allochromatium</taxon>
    </lineage>
</organism>
<dbReference type="RefSeq" id="WP_155450638.1">
    <property type="nucleotide sequence ID" value="NZ_WNKT01000030.1"/>
</dbReference>
<evidence type="ECO:0000256" key="3">
    <source>
        <dbReference type="ARBA" id="ARBA00022547"/>
    </source>
</evidence>
<dbReference type="GO" id="GO:0046933">
    <property type="term" value="F:proton-transporting ATP synthase activity, rotational mechanism"/>
    <property type="evidence" value="ECO:0007669"/>
    <property type="project" value="UniProtKB-UniRule"/>
</dbReference>
<dbReference type="NCBIfam" id="TIGR03321">
    <property type="entry name" value="alt_F1F0_F0_B"/>
    <property type="match status" value="1"/>
</dbReference>
<evidence type="ECO:0000256" key="11">
    <source>
        <dbReference type="ARBA" id="ARBA00025614"/>
    </source>
</evidence>
<evidence type="ECO:0000256" key="8">
    <source>
        <dbReference type="ARBA" id="ARBA00023136"/>
    </source>
</evidence>
<evidence type="ECO:0000313" key="17">
    <source>
        <dbReference type="Proteomes" id="UP000434044"/>
    </source>
</evidence>
<dbReference type="CDD" id="cd06503">
    <property type="entry name" value="ATP-synt_Fo_b"/>
    <property type="match status" value="1"/>
</dbReference>
<sequence>MLIDWFTVGAQVINFLVLVWLLKRFLYRPILDAIDAREQRIAAELADADAKRAEAKQERETFQHKNQAFDAQRAALLAQATDAAKTERARLLDEARHAADALRAKRQEALRQEAEQLNQALLSRTQREVFAIARKTLTDLAGVSLEERLVAVFIERLEAMNGEARDVFGQALETTTEPVRVRSALALPVAQREAIQAALNRRFDAEVSVRFESGPDLIGGIDLSANGQRIGWNLADYLKSLEQGVDELLRTKDQPGAASKPAASGLDDPTP</sequence>
<dbReference type="OrthoDB" id="466272at2"/>
<comment type="subcellular location">
    <subcellularLocation>
        <location evidence="13">Cell membrane</location>
        <topology evidence="13">Single-pass membrane protein</topology>
    </subcellularLocation>
    <subcellularLocation>
        <location evidence="12">Endomembrane system</location>
        <topology evidence="12">Single-pass membrane protein</topology>
    </subcellularLocation>
</comment>
<keyword evidence="6 13" id="KW-1133">Transmembrane helix</keyword>
<feature type="transmembrane region" description="Helical" evidence="13">
    <location>
        <begin position="6"/>
        <end position="22"/>
    </location>
</feature>
<dbReference type="GO" id="GO:0005886">
    <property type="term" value="C:plasma membrane"/>
    <property type="evidence" value="ECO:0007669"/>
    <property type="project" value="UniProtKB-SubCell"/>
</dbReference>
<keyword evidence="17" id="KW-1185">Reference proteome</keyword>
<evidence type="ECO:0000256" key="1">
    <source>
        <dbReference type="ARBA" id="ARBA00005513"/>
    </source>
</evidence>
<evidence type="ECO:0000256" key="4">
    <source>
        <dbReference type="ARBA" id="ARBA00022692"/>
    </source>
</evidence>
<keyword evidence="5 13" id="KW-0375">Hydrogen ion transport</keyword>
<feature type="coiled-coil region" evidence="14">
    <location>
        <begin position="38"/>
        <end position="124"/>
    </location>
</feature>
<evidence type="ECO:0000256" key="2">
    <source>
        <dbReference type="ARBA" id="ARBA00022448"/>
    </source>
</evidence>
<dbReference type="PANTHER" id="PTHR33445">
    <property type="entry name" value="ATP SYNTHASE SUBUNIT B', CHLOROPLASTIC"/>
    <property type="match status" value="1"/>
</dbReference>
<dbReference type="AlphaFoldDB" id="A0A6N8ECX9"/>
<evidence type="ECO:0000256" key="14">
    <source>
        <dbReference type="SAM" id="Coils"/>
    </source>
</evidence>
<evidence type="ECO:0000256" key="5">
    <source>
        <dbReference type="ARBA" id="ARBA00022781"/>
    </source>
</evidence>
<evidence type="ECO:0000256" key="7">
    <source>
        <dbReference type="ARBA" id="ARBA00023065"/>
    </source>
</evidence>
<dbReference type="GO" id="GO:0045259">
    <property type="term" value="C:proton-transporting ATP synthase complex"/>
    <property type="evidence" value="ECO:0007669"/>
    <property type="project" value="UniProtKB-KW"/>
</dbReference>
<dbReference type="GO" id="GO:0012505">
    <property type="term" value="C:endomembrane system"/>
    <property type="evidence" value="ECO:0007669"/>
    <property type="project" value="UniProtKB-SubCell"/>
</dbReference>
<keyword evidence="7 13" id="KW-0406">Ion transport</keyword>
<comment type="caution">
    <text evidence="16">The sequence shown here is derived from an EMBL/GenBank/DDBJ whole genome shotgun (WGS) entry which is preliminary data.</text>
</comment>
<accession>A0A6N8ECX9</accession>
<keyword evidence="14" id="KW-0175">Coiled coil</keyword>
<protein>
    <recommendedName>
        <fullName evidence="13">ATP synthase subunit b</fullName>
    </recommendedName>
    <alternativeName>
        <fullName evidence="13">ATP synthase F(0) sector subunit b</fullName>
    </alternativeName>
    <alternativeName>
        <fullName evidence="13">ATPase subunit I</fullName>
    </alternativeName>
    <alternativeName>
        <fullName evidence="13">F-type ATPase subunit b</fullName>
        <shortName evidence="13">F-ATPase subunit b</shortName>
    </alternativeName>
</protein>
<evidence type="ECO:0000256" key="15">
    <source>
        <dbReference type="SAM" id="MobiDB-lite"/>
    </source>
</evidence>
<dbReference type="Proteomes" id="UP000434044">
    <property type="component" value="Unassembled WGS sequence"/>
</dbReference>
<dbReference type="InterPro" id="IPR002146">
    <property type="entry name" value="ATP_synth_b/b'su_bac/chlpt"/>
</dbReference>
<evidence type="ECO:0000256" key="12">
    <source>
        <dbReference type="ARBA" id="ARBA00037847"/>
    </source>
</evidence>
<keyword evidence="13" id="KW-1003">Cell membrane</keyword>
<evidence type="ECO:0000256" key="6">
    <source>
        <dbReference type="ARBA" id="ARBA00022989"/>
    </source>
</evidence>
<evidence type="ECO:0000256" key="9">
    <source>
        <dbReference type="ARBA" id="ARBA00023310"/>
    </source>
</evidence>
<dbReference type="GO" id="GO:0046961">
    <property type="term" value="F:proton-transporting ATPase activity, rotational mechanism"/>
    <property type="evidence" value="ECO:0007669"/>
    <property type="project" value="TreeGrafter"/>
</dbReference>
<evidence type="ECO:0000313" key="16">
    <source>
        <dbReference type="EMBL" id="MTW22065.1"/>
    </source>
</evidence>
<comment type="function">
    <text evidence="11">Component of the F(0) channel, it forms part of the peripheral stalk, linking F(1) to F(0). The b'-subunit is a diverged and duplicated form of b found in plants and photosynthetic bacteria.</text>
</comment>